<dbReference type="Proteomes" id="UP000023482">
    <property type="component" value="Unassembled WGS sequence"/>
</dbReference>
<sequence length="386" mass="44352">MIDNIKISLNGFTGSFDNCSLRPNAKEWENYFLYRSNKSNAPLALGYHIPSHRLNIRGSIRKWYFEDTSSTQDLSIQQAKEAFEEVAELLLISFEELRQGHITQCELGLNIPLRGSASVFTSTLVAYSTYDIEQRDGSVTFYRKDRYRDKERSSHKRNAWKQKVACIYDKLAEVESKSTPRKKDKQASVVAKTKNMLRIEFILPNRQAFKTHKIGHCSILEGLLDSYGCLYEVWAKEYKKLFFQPHLDRNSPYLANEAERDIVDHLEKQEQLFLALGHFNDLSVQAKAQVKAQLQSIISLATHRSSQNAASRKVGLSLDVYRYLSSGRKDFGWKIENFPLVTRTLFGSSLSKQALNITRSRINKVKREMSRNNKGKKYAGSLDNIA</sequence>
<organism evidence="1 2">
    <name type="scientific">Porphyromonas catoniae ATCC 51270</name>
    <dbReference type="NCBI Taxonomy" id="887901"/>
    <lineage>
        <taxon>Bacteria</taxon>
        <taxon>Pseudomonadati</taxon>
        <taxon>Bacteroidota</taxon>
        <taxon>Bacteroidia</taxon>
        <taxon>Bacteroidales</taxon>
        <taxon>Porphyromonadaceae</taxon>
        <taxon>Porphyromonas</taxon>
    </lineage>
</organism>
<reference evidence="1 2" key="1">
    <citation type="submission" date="2014-01" db="EMBL/GenBank/DDBJ databases">
        <authorList>
            <person name="Durkin A.S."/>
            <person name="McCorrison J."/>
            <person name="Torralba M."/>
            <person name="Gillis M."/>
            <person name="Haft D.H."/>
            <person name="Methe B."/>
            <person name="Sutton G."/>
            <person name="Nelson K.E."/>
        </authorList>
    </citation>
    <scope>NUCLEOTIDE SEQUENCE [LARGE SCALE GENOMIC DNA]</scope>
    <source>
        <strain evidence="1 2">ATCC 51270</strain>
    </source>
</reference>
<accession>Z4WW67</accession>
<dbReference type="RefSeq" id="WP_044168177.1">
    <property type="nucleotide sequence ID" value="NZ_JDFF01000009.1"/>
</dbReference>
<gene>
    <name evidence="1" type="ORF">HMPREF0636_1307</name>
</gene>
<dbReference type="OrthoDB" id="1094139at2"/>
<protein>
    <submittedName>
        <fullName evidence="1">Uncharacterized protein</fullName>
    </submittedName>
</protein>
<evidence type="ECO:0000313" key="2">
    <source>
        <dbReference type="Proteomes" id="UP000023482"/>
    </source>
</evidence>
<keyword evidence="2" id="KW-1185">Reference proteome</keyword>
<proteinExistence type="predicted"/>
<comment type="caution">
    <text evidence="1">The sequence shown here is derived from an EMBL/GenBank/DDBJ whole genome shotgun (WGS) entry which is preliminary data.</text>
</comment>
<evidence type="ECO:0000313" key="1">
    <source>
        <dbReference type="EMBL" id="EWC93057.1"/>
    </source>
</evidence>
<dbReference type="PATRIC" id="fig|887901.3.peg.426"/>
<dbReference type="EMBL" id="JDFF01000009">
    <property type="protein sequence ID" value="EWC93057.1"/>
    <property type="molecule type" value="Genomic_DNA"/>
</dbReference>
<name>Z4WW67_9PORP</name>
<dbReference type="AlphaFoldDB" id="Z4WW67"/>